<protein>
    <submittedName>
        <fullName evidence="2">Uncharacterized protein</fullName>
    </submittedName>
</protein>
<dbReference type="AlphaFoldDB" id="A0A438K4G0"/>
<evidence type="ECO:0000313" key="2">
    <source>
        <dbReference type="EMBL" id="RVX16093.1"/>
    </source>
</evidence>
<sequence length="119" mass="13053">MEAKKEALLKEASERNLIGSPNFQDGLAKLNAMKPLPYGTLHAVGIISISFLLVMLAFYRGIVGDSKVQVIMLFNYLTFNLQSLIGSSWLTRMGALVYHSSRSVGCHKLLPALNPDSLT</sequence>
<dbReference type="Proteomes" id="UP000288805">
    <property type="component" value="Unassembled WGS sequence"/>
</dbReference>
<evidence type="ECO:0000256" key="1">
    <source>
        <dbReference type="SAM" id="Phobius"/>
    </source>
</evidence>
<feature type="transmembrane region" description="Helical" evidence="1">
    <location>
        <begin position="39"/>
        <end position="59"/>
    </location>
</feature>
<gene>
    <name evidence="2" type="ORF">CK203_005838</name>
</gene>
<name>A0A438K4G0_VITVI</name>
<evidence type="ECO:0000313" key="3">
    <source>
        <dbReference type="Proteomes" id="UP000288805"/>
    </source>
</evidence>
<feature type="transmembrane region" description="Helical" evidence="1">
    <location>
        <begin position="71"/>
        <end position="90"/>
    </location>
</feature>
<keyword evidence="1" id="KW-0472">Membrane</keyword>
<dbReference type="EMBL" id="QGNW01000017">
    <property type="protein sequence ID" value="RVX16093.1"/>
    <property type="molecule type" value="Genomic_DNA"/>
</dbReference>
<keyword evidence="1" id="KW-0812">Transmembrane</keyword>
<keyword evidence="1" id="KW-1133">Transmembrane helix</keyword>
<proteinExistence type="predicted"/>
<organism evidence="2 3">
    <name type="scientific">Vitis vinifera</name>
    <name type="common">Grape</name>
    <dbReference type="NCBI Taxonomy" id="29760"/>
    <lineage>
        <taxon>Eukaryota</taxon>
        <taxon>Viridiplantae</taxon>
        <taxon>Streptophyta</taxon>
        <taxon>Embryophyta</taxon>
        <taxon>Tracheophyta</taxon>
        <taxon>Spermatophyta</taxon>
        <taxon>Magnoliopsida</taxon>
        <taxon>eudicotyledons</taxon>
        <taxon>Gunneridae</taxon>
        <taxon>Pentapetalae</taxon>
        <taxon>rosids</taxon>
        <taxon>Vitales</taxon>
        <taxon>Vitaceae</taxon>
        <taxon>Viteae</taxon>
        <taxon>Vitis</taxon>
    </lineage>
</organism>
<reference evidence="2 3" key="1">
    <citation type="journal article" date="2018" name="PLoS Genet.">
        <title>Population sequencing reveals clonal diversity and ancestral inbreeding in the grapevine cultivar Chardonnay.</title>
        <authorList>
            <person name="Roach M.J."/>
            <person name="Johnson D.L."/>
            <person name="Bohlmann J."/>
            <person name="van Vuuren H.J."/>
            <person name="Jones S.J."/>
            <person name="Pretorius I.S."/>
            <person name="Schmidt S.A."/>
            <person name="Borneman A.R."/>
        </authorList>
    </citation>
    <scope>NUCLEOTIDE SEQUENCE [LARGE SCALE GENOMIC DNA]</scope>
    <source>
        <strain evidence="3">cv. Chardonnay</strain>
        <tissue evidence="2">Leaf</tissue>
    </source>
</reference>
<comment type="caution">
    <text evidence="2">The sequence shown here is derived from an EMBL/GenBank/DDBJ whole genome shotgun (WGS) entry which is preliminary data.</text>
</comment>
<accession>A0A438K4G0</accession>